<evidence type="ECO:0000313" key="3">
    <source>
        <dbReference type="Proteomes" id="UP000095662"/>
    </source>
</evidence>
<sequence length="207" mass="23287">MSFKQTLTNLFGHNAVKKALIWVLVVAVAVIVVVTQFAFPVKAQYAYTRLYSYSGQSFDNMIKNVYDKLKDGTHLDSGSTSKLLSDTDFDMTKSENYLRVEMVFDFTNIGMYKISNIQFSIDDIPYDKQAFVLKETNISSIDRFNSSKVSLIFVIDRSGLTNEEITKAVSSLKISYKFDRPELFSSGGEITLPETVLLPFDEAKTGG</sequence>
<organism evidence="2 3">
    <name type="scientific">[Eubacterium] siraeum</name>
    <dbReference type="NCBI Taxonomy" id="39492"/>
    <lineage>
        <taxon>Bacteria</taxon>
        <taxon>Bacillati</taxon>
        <taxon>Bacillota</taxon>
        <taxon>Clostridia</taxon>
        <taxon>Eubacteriales</taxon>
        <taxon>Oscillospiraceae</taxon>
        <taxon>Oscillospiraceae incertae sedis</taxon>
    </lineage>
</organism>
<dbReference type="Proteomes" id="UP000095662">
    <property type="component" value="Unassembled WGS sequence"/>
</dbReference>
<evidence type="ECO:0000313" key="2">
    <source>
        <dbReference type="EMBL" id="CUQ88213.1"/>
    </source>
</evidence>
<reference evidence="2 3" key="1">
    <citation type="submission" date="2015-09" db="EMBL/GenBank/DDBJ databases">
        <authorList>
            <consortium name="Pathogen Informatics"/>
        </authorList>
    </citation>
    <scope>NUCLEOTIDE SEQUENCE [LARGE SCALE GENOMIC DNA]</scope>
    <source>
        <strain evidence="2 3">2789STDY5834928</strain>
    </source>
</reference>
<keyword evidence="1" id="KW-0472">Membrane</keyword>
<keyword evidence="1" id="KW-0812">Transmembrane</keyword>
<dbReference type="EMBL" id="CZBY01000013">
    <property type="protein sequence ID" value="CUQ88213.1"/>
    <property type="molecule type" value="Genomic_DNA"/>
</dbReference>
<protein>
    <submittedName>
        <fullName evidence="2">Uncharacterized protein</fullName>
    </submittedName>
</protein>
<gene>
    <name evidence="2" type="ORF">ERS852540_01671</name>
</gene>
<evidence type="ECO:0000256" key="1">
    <source>
        <dbReference type="SAM" id="Phobius"/>
    </source>
</evidence>
<proteinExistence type="predicted"/>
<keyword evidence="1" id="KW-1133">Transmembrane helix</keyword>
<accession>A0A174ZLE2</accession>
<dbReference type="STRING" id="39492.ERS852540_01671"/>
<name>A0A174ZLE2_9FIRM</name>
<feature type="transmembrane region" description="Helical" evidence="1">
    <location>
        <begin position="20"/>
        <end position="39"/>
    </location>
</feature>
<dbReference type="AlphaFoldDB" id="A0A174ZLE2"/>